<dbReference type="SMART" id="SM00450">
    <property type="entry name" value="RHOD"/>
    <property type="match status" value="1"/>
</dbReference>
<keyword evidence="8" id="KW-0808">Transferase</keyword>
<dbReference type="PRINTS" id="PR00411">
    <property type="entry name" value="PNDRDTASEI"/>
</dbReference>
<evidence type="ECO:0000256" key="1">
    <source>
        <dbReference type="ARBA" id="ARBA00001974"/>
    </source>
</evidence>
<dbReference type="SUPFAM" id="SSF52821">
    <property type="entry name" value="Rhodanese/Cell cycle control phosphatase"/>
    <property type="match status" value="1"/>
</dbReference>
<evidence type="ECO:0000256" key="2">
    <source>
        <dbReference type="ARBA" id="ARBA00009130"/>
    </source>
</evidence>
<evidence type="ECO:0000256" key="3">
    <source>
        <dbReference type="ARBA" id="ARBA00022630"/>
    </source>
</evidence>
<reference evidence="8 9" key="1">
    <citation type="submission" date="2020-08" db="EMBL/GenBank/DDBJ databases">
        <title>Genomic Encyclopedia of Type Strains, Phase IV (KMG-IV): sequencing the most valuable type-strain genomes for metagenomic binning, comparative biology and taxonomic classification.</title>
        <authorList>
            <person name="Goeker M."/>
        </authorList>
    </citation>
    <scope>NUCLEOTIDE SEQUENCE [LARGE SCALE GENOMIC DNA]</scope>
    <source>
        <strain evidence="8 9">DSM 103526</strain>
    </source>
</reference>
<dbReference type="PANTHER" id="PTHR43429">
    <property type="entry name" value="PYRIDINE NUCLEOTIDE-DISULFIDE OXIDOREDUCTASE DOMAIN-CONTAINING"/>
    <property type="match status" value="1"/>
</dbReference>
<dbReference type="Pfam" id="PF00581">
    <property type="entry name" value="Rhodanese"/>
    <property type="match status" value="1"/>
</dbReference>
<dbReference type="InterPro" id="IPR016156">
    <property type="entry name" value="FAD/NAD-linked_Rdtase_dimer_sf"/>
</dbReference>
<dbReference type="CDD" id="cd00158">
    <property type="entry name" value="RHOD"/>
    <property type="match status" value="1"/>
</dbReference>
<dbReference type="Gene3D" id="3.40.250.10">
    <property type="entry name" value="Rhodanese-like domain"/>
    <property type="match status" value="1"/>
</dbReference>
<dbReference type="RefSeq" id="WP_184311232.1">
    <property type="nucleotide sequence ID" value="NZ_JACHEN010000017.1"/>
</dbReference>
<dbReference type="PANTHER" id="PTHR43429:SF1">
    <property type="entry name" value="NAD(P)H SULFUR OXIDOREDUCTASE (COA-DEPENDENT)"/>
    <property type="match status" value="1"/>
</dbReference>
<dbReference type="InterPro" id="IPR023753">
    <property type="entry name" value="FAD/NAD-binding_dom"/>
</dbReference>
<keyword evidence="4" id="KW-0274">FAD</keyword>
<keyword evidence="3" id="KW-0285">Flavoprotein</keyword>
<dbReference type="PRINTS" id="PR00368">
    <property type="entry name" value="FADPNR"/>
</dbReference>
<dbReference type="InterPro" id="IPR001763">
    <property type="entry name" value="Rhodanese-like_dom"/>
</dbReference>
<dbReference type="Proteomes" id="UP000579281">
    <property type="component" value="Unassembled WGS sequence"/>
</dbReference>
<dbReference type="InterPro" id="IPR036873">
    <property type="entry name" value="Rhodanese-like_dom_sf"/>
</dbReference>
<dbReference type="GO" id="GO:0016740">
    <property type="term" value="F:transferase activity"/>
    <property type="evidence" value="ECO:0007669"/>
    <property type="project" value="UniProtKB-KW"/>
</dbReference>
<proteinExistence type="inferred from homology"/>
<evidence type="ECO:0000259" key="7">
    <source>
        <dbReference type="PROSITE" id="PS50206"/>
    </source>
</evidence>
<dbReference type="InterPro" id="IPR004099">
    <property type="entry name" value="Pyr_nucl-diS_OxRdtase_dimer"/>
</dbReference>
<protein>
    <submittedName>
        <fullName evidence="8">NADPH-dependent 2,4-dienoyl-CoA reductase/sulfur reductase-like enzyme/rhodanese-related sulfurtransferase</fullName>
    </submittedName>
</protein>
<dbReference type="GO" id="GO:0016491">
    <property type="term" value="F:oxidoreductase activity"/>
    <property type="evidence" value="ECO:0007669"/>
    <property type="project" value="UniProtKB-KW"/>
</dbReference>
<comment type="cofactor">
    <cofactor evidence="1">
        <name>FAD</name>
        <dbReference type="ChEBI" id="CHEBI:57692"/>
    </cofactor>
</comment>
<dbReference type="SUPFAM" id="SSF55424">
    <property type="entry name" value="FAD/NAD-linked reductases, dimerisation (C-terminal) domain"/>
    <property type="match status" value="1"/>
</dbReference>
<dbReference type="EMBL" id="JACHEN010000017">
    <property type="protein sequence ID" value="MBB6216705.1"/>
    <property type="molecule type" value="Genomic_DNA"/>
</dbReference>
<organism evidence="8 9">
    <name type="scientific">Anaerosolibacter carboniphilus</name>
    <dbReference type="NCBI Taxonomy" id="1417629"/>
    <lineage>
        <taxon>Bacteria</taxon>
        <taxon>Bacillati</taxon>
        <taxon>Bacillota</taxon>
        <taxon>Clostridia</taxon>
        <taxon>Peptostreptococcales</taxon>
        <taxon>Thermotaleaceae</taxon>
        <taxon>Anaerosolibacter</taxon>
    </lineage>
</organism>
<evidence type="ECO:0000256" key="5">
    <source>
        <dbReference type="ARBA" id="ARBA00023002"/>
    </source>
</evidence>
<evidence type="ECO:0000256" key="6">
    <source>
        <dbReference type="ARBA" id="ARBA00023284"/>
    </source>
</evidence>
<comment type="caution">
    <text evidence="8">The sequence shown here is derived from an EMBL/GenBank/DDBJ whole genome shotgun (WGS) entry which is preliminary data.</text>
</comment>
<evidence type="ECO:0000256" key="4">
    <source>
        <dbReference type="ARBA" id="ARBA00022827"/>
    </source>
</evidence>
<keyword evidence="9" id="KW-1185">Reference proteome</keyword>
<accession>A0A841L2Y6</accession>
<gene>
    <name evidence="8" type="ORF">HNQ80_002809</name>
</gene>
<feature type="domain" description="Rhodanese" evidence="7">
    <location>
        <begin position="466"/>
        <end position="549"/>
    </location>
</feature>
<name>A0A841L2Y6_9FIRM</name>
<dbReference type="Pfam" id="PF02852">
    <property type="entry name" value="Pyr_redox_dim"/>
    <property type="match status" value="1"/>
</dbReference>
<dbReference type="Pfam" id="PF07992">
    <property type="entry name" value="Pyr_redox_2"/>
    <property type="match status" value="1"/>
</dbReference>
<dbReference type="AlphaFoldDB" id="A0A841L2Y6"/>
<dbReference type="Gene3D" id="3.50.50.60">
    <property type="entry name" value="FAD/NAD(P)-binding domain"/>
    <property type="match status" value="2"/>
</dbReference>
<evidence type="ECO:0000313" key="9">
    <source>
        <dbReference type="Proteomes" id="UP000579281"/>
    </source>
</evidence>
<evidence type="ECO:0000313" key="8">
    <source>
        <dbReference type="EMBL" id="MBB6216705.1"/>
    </source>
</evidence>
<sequence length="550" mass="59682">MSQKVLVIGAVAAGTKAAAKMKRENPRAEIVVVTKDEYISYAGCGLPYYIGGIIEEKKELVVKTPEDFKLLTGIDIFTKQEAIRIDKALKVVDVRNLVTGEVKQYTYDDLVIATGASPFVPPIEGRELKGVYPVRTVNDAQAIRELVDQGAVKKAVVIGGGFIGLEVAENLHHKGIEVSIVELVPHILPPFDEEIALYAQNYMTDQGVHIYTSEKVLSLAGQDGQVTKVITDQREIEADLVIMSVGVRPNNQLAKELGLELGPTGAIKVNEYMETSEANIYAVGDCAENINLITGQPAWYPMGSTANKMGRVAGINMANGEKDSLKGVLGTTIVKLFKLNAGKTGLSERDALKAGFEVETALVPANDRAHYYPGYREIITKLIVDKASHRILGAQVVGEGVVDKPIDIIATAITFGAKVQDLEKLDLAYAPPFSMAMASTILAANVLVNKLTGKVKGIGPIEMRNRVHELQVIDVRDEGSFMIGTIPGAVNIPSGELYMRAGELDKNKETVLVCKIGKNAYLAYLKLKELGFKQVRILEGGMNAYPFERE</sequence>
<keyword evidence="5" id="KW-0560">Oxidoreductase</keyword>
<dbReference type="InterPro" id="IPR036188">
    <property type="entry name" value="FAD/NAD-bd_sf"/>
</dbReference>
<dbReference type="InterPro" id="IPR050260">
    <property type="entry name" value="FAD-bd_OxRdtase"/>
</dbReference>
<keyword evidence="6" id="KW-0676">Redox-active center</keyword>
<dbReference type="SUPFAM" id="SSF51905">
    <property type="entry name" value="FAD/NAD(P)-binding domain"/>
    <property type="match status" value="1"/>
</dbReference>
<comment type="similarity">
    <text evidence="2">Belongs to the class-III pyridine nucleotide-disulfide oxidoreductase family.</text>
</comment>
<dbReference type="PROSITE" id="PS50206">
    <property type="entry name" value="RHODANESE_3"/>
    <property type="match status" value="1"/>
</dbReference>